<evidence type="ECO:0000313" key="2">
    <source>
        <dbReference type="EMBL" id="MEN1944992.1"/>
    </source>
</evidence>
<dbReference type="EMBL" id="JBCLVG010000001">
    <property type="protein sequence ID" value="MEN1944992.1"/>
    <property type="molecule type" value="Genomic_DNA"/>
</dbReference>
<protein>
    <submittedName>
        <fullName evidence="2">Uncharacterized protein</fullName>
    </submittedName>
</protein>
<evidence type="ECO:0000256" key="1">
    <source>
        <dbReference type="SAM" id="MobiDB-lite"/>
    </source>
</evidence>
<name>A0ABU9VZ14_9MICO</name>
<feature type="compositionally biased region" description="Basic and acidic residues" evidence="1">
    <location>
        <begin position="1"/>
        <end position="13"/>
    </location>
</feature>
<comment type="caution">
    <text evidence="2">The sequence shown here is derived from an EMBL/GenBank/DDBJ whole genome shotgun (WGS) entry which is preliminary data.</text>
</comment>
<feature type="region of interest" description="Disordered" evidence="1">
    <location>
        <begin position="1"/>
        <end position="27"/>
    </location>
</feature>
<organism evidence="2 3">
    <name type="scientific">Leifsonia stereocauli</name>
    <dbReference type="NCBI Taxonomy" id="3134136"/>
    <lineage>
        <taxon>Bacteria</taxon>
        <taxon>Bacillati</taxon>
        <taxon>Actinomycetota</taxon>
        <taxon>Actinomycetes</taxon>
        <taxon>Micrococcales</taxon>
        <taxon>Microbacteriaceae</taxon>
        <taxon>Leifsonia</taxon>
    </lineage>
</organism>
<keyword evidence="3" id="KW-1185">Reference proteome</keyword>
<dbReference type="Proteomes" id="UP001425155">
    <property type="component" value="Unassembled WGS sequence"/>
</dbReference>
<sequence length="80" mass="8826">MTQPTDHDFHRGSADAASRTGGGAPEISWVASRSEVGMRRTASRSVTIIENSYIWMTFTKSKVTEPIVDSDDLDGKPLWL</sequence>
<dbReference type="RefSeq" id="WP_342110693.1">
    <property type="nucleotide sequence ID" value="NZ_JBCAUN010000001.1"/>
</dbReference>
<proteinExistence type="predicted"/>
<gene>
    <name evidence="2" type="ORF">WJX64_00375</name>
</gene>
<evidence type="ECO:0000313" key="3">
    <source>
        <dbReference type="Proteomes" id="UP001425155"/>
    </source>
</evidence>
<accession>A0ABU9VZ14</accession>
<reference evidence="2 3" key="1">
    <citation type="submission" date="2024-03" db="EMBL/GenBank/DDBJ databases">
        <title>YIM 134122 draft genome.</title>
        <authorList>
            <person name="Zuo S."/>
            <person name="Xiong L."/>
        </authorList>
    </citation>
    <scope>NUCLEOTIDE SEQUENCE [LARGE SCALE GENOMIC DNA]</scope>
    <source>
        <strain evidence="2 3">YIM 134122</strain>
    </source>
</reference>